<reference evidence="3" key="1">
    <citation type="submission" date="2017-10" db="EMBL/GenBank/DDBJ databases">
        <title>Rapid genome shrinkage in a self-fertile nematode reveals novel sperm competition proteins.</title>
        <authorList>
            <person name="Yin D."/>
            <person name="Schwarz E.M."/>
            <person name="Thomas C.G."/>
            <person name="Felde R.L."/>
            <person name="Korf I.F."/>
            <person name="Cutter A.D."/>
            <person name="Schartner C.M."/>
            <person name="Ralston E.J."/>
            <person name="Meyer B.J."/>
            <person name="Haag E.S."/>
        </authorList>
    </citation>
    <scope>NUCLEOTIDE SEQUENCE [LARGE SCALE GENOMIC DNA]</scope>
    <source>
        <strain evidence="3">JU1422</strain>
    </source>
</reference>
<sequence length="244" mass="27033">MSNCQKTPDVGHFAVEEDVFEVPTEASNGIHDNLESENVNPKKIIALDKRNIGGLAVLTSSDINKGESVTEGPVTNGGKVKQVRKRRTQLEMATAEMSELSFAEKSKKKKPRAPRKPRKKRTASTGSGIATKLRKARAPAKRVRKPKIVAPEEPKAPRKPRAPRRKSTNVDVLCKHFAKVRIDNAKIKKRPRKSTKEIVARLMTALQSIGQVMKQMGNNAQFNAREADSEIPKIPSNPVPFSFN</sequence>
<protein>
    <submittedName>
        <fullName evidence="2">Uncharacterized protein</fullName>
    </submittedName>
</protein>
<evidence type="ECO:0000313" key="2">
    <source>
        <dbReference type="EMBL" id="PIC37780.1"/>
    </source>
</evidence>
<accession>A0A2G5UE20</accession>
<dbReference type="OrthoDB" id="10599061at2759"/>
<feature type="region of interest" description="Disordered" evidence="1">
    <location>
        <begin position="223"/>
        <end position="244"/>
    </location>
</feature>
<evidence type="ECO:0000256" key="1">
    <source>
        <dbReference type="SAM" id="MobiDB-lite"/>
    </source>
</evidence>
<comment type="caution">
    <text evidence="2">The sequence shown here is derived from an EMBL/GenBank/DDBJ whole genome shotgun (WGS) entry which is preliminary data.</text>
</comment>
<dbReference type="EMBL" id="PDUG01000003">
    <property type="protein sequence ID" value="PIC37780.1"/>
    <property type="molecule type" value="Genomic_DNA"/>
</dbReference>
<feature type="compositionally biased region" description="Basic residues" evidence="1">
    <location>
        <begin position="132"/>
        <end position="147"/>
    </location>
</feature>
<gene>
    <name evidence="2" type="primary">Cnig_chr_III.g10000</name>
    <name evidence="2" type="ORF">B9Z55_010000</name>
</gene>
<dbReference type="Proteomes" id="UP000230233">
    <property type="component" value="Chromosome III"/>
</dbReference>
<name>A0A2G5UE20_9PELO</name>
<feature type="region of interest" description="Disordered" evidence="1">
    <location>
        <begin position="64"/>
        <end position="168"/>
    </location>
</feature>
<evidence type="ECO:0000313" key="3">
    <source>
        <dbReference type="Proteomes" id="UP000230233"/>
    </source>
</evidence>
<feature type="compositionally biased region" description="Basic residues" evidence="1">
    <location>
        <begin position="157"/>
        <end position="167"/>
    </location>
</feature>
<feature type="compositionally biased region" description="Basic residues" evidence="1">
    <location>
        <begin position="106"/>
        <end position="122"/>
    </location>
</feature>
<keyword evidence="3" id="KW-1185">Reference proteome</keyword>
<organism evidence="2 3">
    <name type="scientific">Caenorhabditis nigoni</name>
    <dbReference type="NCBI Taxonomy" id="1611254"/>
    <lineage>
        <taxon>Eukaryota</taxon>
        <taxon>Metazoa</taxon>
        <taxon>Ecdysozoa</taxon>
        <taxon>Nematoda</taxon>
        <taxon>Chromadorea</taxon>
        <taxon>Rhabditida</taxon>
        <taxon>Rhabditina</taxon>
        <taxon>Rhabditomorpha</taxon>
        <taxon>Rhabditoidea</taxon>
        <taxon>Rhabditidae</taxon>
        <taxon>Peloderinae</taxon>
        <taxon>Caenorhabditis</taxon>
    </lineage>
</organism>
<proteinExistence type="predicted"/>
<dbReference type="AlphaFoldDB" id="A0A2G5UE20"/>